<dbReference type="Pfam" id="PF10471">
    <property type="entry name" value="ANAPC_CDC26"/>
    <property type="match status" value="1"/>
</dbReference>
<organism evidence="3 4">
    <name type="scientific">Gomphillus americanus</name>
    <dbReference type="NCBI Taxonomy" id="1940652"/>
    <lineage>
        <taxon>Eukaryota</taxon>
        <taxon>Fungi</taxon>
        <taxon>Dikarya</taxon>
        <taxon>Ascomycota</taxon>
        <taxon>Pezizomycotina</taxon>
        <taxon>Lecanoromycetes</taxon>
        <taxon>OSLEUM clade</taxon>
        <taxon>Ostropomycetidae</taxon>
        <taxon>Ostropales</taxon>
        <taxon>Graphidaceae</taxon>
        <taxon>Gomphilloideae</taxon>
        <taxon>Gomphillus</taxon>
    </lineage>
</organism>
<dbReference type="Proteomes" id="UP000664169">
    <property type="component" value="Unassembled WGS sequence"/>
</dbReference>
<proteinExistence type="predicted"/>
<gene>
    <name evidence="3" type="ORF">GOMPHAMPRED_005572</name>
</gene>
<keyword evidence="4" id="KW-1185">Reference proteome</keyword>
<protein>
    <recommendedName>
        <fullName evidence="5">Anaphase-promoting complex subunit CDC26</fullName>
    </recommendedName>
</protein>
<keyword evidence="1" id="KW-0833">Ubl conjugation pathway</keyword>
<dbReference type="AlphaFoldDB" id="A0A8H3FU79"/>
<reference evidence="3" key="1">
    <citation type="submission" date="2021-03" db="EMBL/GenBank/DDBJ databases">
        <authorList>
            <person name="Tagirdzhanova G."/>
        </authorList>
    </citation>
    <scope>NUCLEOTIDE SEQUENCE</scope>
</reference>
<feature type="compositionally biased region" description="Basic and acidic residues" evidence="2">
    <location>
        <begin position="34"/>
        <end position="47"/>
    </location>
</feature>
<name>A0A8H3FU79_9LECA</name>
<sequence>MLRRPCTVITLNIDDIAAYEERRANAAKAAAFEAARKSTQESVETKSRSTGSQSWNSQATQEQSPMTPEAQLLGRRDLNVPVDESMMDTDDNDTFQGGPQPQASVFTPPNAPTREPSNQGRQRSRAERIGLGR</sequence>
<feature type="compositionally biased region" description="Basic and acidic residues" evidence="2">
    <location>
        <begin position="124"/>
        <end position="133"/>
    </location>
</feature>
<feature type="compositionally biased region" description="Polar residues" evidence="2">
    <location>
        <begin position="94"/>
        <end position="107"/>
    </location>
</feature>
<evidence type="ECO:0008006" key="5">
    <source>
        <dbReference type="Google" id="ProtNLM"/>
    </source>
</evidence>
<dbReference type="InterPro" id="IPR018860">
    <property type="entry name" value="APC_suCDC26"/>
</dbReference>
<feature type="region of interest" description="Disordered" evidence="2">
    <location>
        <begin position="28"/>
        <end position="133"/>
    </location>
</feature>
<dbReference type="GO" id="GO:0005680">
    <property type="term" value="C:anaphase-promoting complex"/>
    <property type="evidence" value="ECO:0007669"/>
    <property type="project" value="InterPro"/>
</dbReference>
<dbReference type="EMBL" id="CAJPDQ010000034">
    <property type="protein sequence ID" value="CAF9930105.1"/>
    <property type="molecule type" value="Genomic_DNA"/>
</dbReference>
<evidence type="ECO:0000313" key="3">
    <source>
        <dbReference type="EMBL" id="CAF9930105.1"/>
    </source>
</evidence>
<accession>A0A8H3FU79</accession>
<dbReference type="GO" id="GO:0031145">
    <property type="term" value="P:anaphase-promoting complex-dependent catabolic process"/>
    <property type="evidence" value="ECO:0007669"/>
    <property type="project" value="InterPro"/>
</dbReference>
<evidence type="ECO:0000256" key="1">
    <source>
        <dbReference type="ARBA" id="ARBA00022786"/>
    </source>
</evidence>
<comment type="caution">
    <text evidence="3">The sequence shown here is derived from an EMBL/GenBank/DDBJ whole genome shotgun (WGS) entry which is preliminary data.</text>
</comment>
<evidence type="ECO:0000313" key="4">
    <source>
        <dbReference type="Proteomes" id="UP000664169"/>
    </source>
</evidence>
<feature type="compositionally biased region" description="Polar residues" evidence="2">
    <location>
        <begin position="48"/>
        <end position="66"/>
    </location>
</feature>
<evidence type="ECO:0000256" key="2">
    <source>
        <dbReference type="SAM" id="MobiDB-lite"/>
    </source>
</evidence>